<dbReference type="AlphaFoldDB" id="A0A0X8X8R8"/>
<dbReference type="SUPFAM" id="SSF52172">
    <property type="entry name" value="CheY-like"/>
    <property type="match status" value="1"/>
</dbReference>
<dbReference type="PANTHER" id="PTHR44591">
    <property type="entry name" value="STRESS RESPONSE REGULATOR PROTEIN 1"/>
    <property type="match status" value="1"/>
</dbReference>
<dbReference type="RefSeq" id="WP_096408855.1">
    <property type="nucleotide sequence ID" value="NZ_AP017372.2"/>
</dbReference>
<evidence type="ECO:0000256" key="6">
    <source>
        <dbReference type="PROSITE-ProRule" id="PRU00169"/>
    </source>
</evidence>
<proteinExistence type="predicted"/>
<evidence type="ECO:0000313" key="8">
    <source>
        <dbReference type="EMBL" id="BAU57636.1"/>
    </source>
</evidence>
<keyword evidence="2" id="KW-0902">Two-component regulatory system</keyword>
<dbReference type="PROSITE" id="PS50110">
    <property type="entry name" value="RESPONSE_REGULATORY"/>
    <property type="match status" value="1"/>
</dbReference>
<dbReference type="Pfam" id="PF00072">
    <property type="entry name" value="Response_reg"/>
    <property type="match status" value="1"/>
</dbReference>
<keyword evidence="3" id="KW-0805">Transcription regulation</keyword>
<evidence type="ECO:0000256" key="4">
    <source>
        <dbReference type="ARBA" id="ARBA00023125"/>
    </source>
</evidence>
<dbReference type="InterPro" id="IPR011006">
    <property type="entry name" value="CheY-like_superfamily"/>
</dbReference>
<protein>
    <submittedName>
        <fullName evidence="8">Response regulator receiver protein in cluster with DNA polymerase III epsilon subunit</fullName>
    </submittedName>
</protein>
<keyword evidence="5" id="KW-0804">Transcription</keyword>
<dbReference type="GO" id="GO:0003677">
    <property type="term" value="F:DNA binding"/>
    <property type="evidence" value="ECO:0007669"/>
    <property type="project" value="UniProtKB-KW"/>
</dbReference>
<evidence type="ECO:0000256" key="2">
    <source>
        <dbReference type="ARBA" id="ARBA00023012"/>
    </source>
</evidence>
<accession>A0A0X8X8R8</accession>
<dbReference type="InterPro" id="IPR050595">
    <property type="entry name" value="Bact_response_regulator"/>
</dbReference>
<dbReference type="Proteomes" id="UP000218890">
    <property type="component" value="Chromosome"/>
</dbReference>
<dbReference type="EMBL" id="AP017372">
    <property type="protein sequence ID" value="BAU57636.1"/>
    <property type="molecule type" value="Genomic_DNA"/>
</dbReference>
<dbReference type="KEGG" id="hhk:HH1059_09420"/>
<evidence type="ECO:0000259" key="7">
    <source>
        <dbReference type="PROSITE" id="PS50110"/>
    </source>
</evidence>
<dbReference type="SMART" id="SM00448">
    <property type="entry name" value="REC"/>
    <property type="match status" value="1"/>
</dbReference>
<dbReference type="CDD" id="cd17574">
    <property type="entry name" value="REC_OmpR"/>
    <property type="match status" value="1"/>
</dbReference>
<feature type="modified residue" description="4-aspartylphosphate" evidence="6">
    <location>
        <position position="53"/>
    </location>
</feature>
<name>A0A0X8X8R8_HALHR</name>
<sequence>MSQEILIVDDEQNIVLSLQFLMRQQGYSVRTAEDGEQAIAALNEHLPDLVLLDVMMPRKDGYEVCQTIRQTPQWSQLPVIMLTAKGREVEREKGMAMGANDYITKPFSTSDVVEVVRSYLGEK</sequence>
<reference evidence="8" key="1">
    <citation type="submission" date="2016-02" db="EMBL/GenBank/DDBJ databases">
        <title>Halorhodospira halochloris DSM-1059 complete genome, version 2.</title>
        <authorList>
            <person name="Tsukatani Y."/>
        </authorList>
    </citation>
    <scope>NUCLEOTIDE SEQUENCE</scope>
    <source>
        <strain evidence="8">DSM 1059</strain>
    </source>
</reference>
<organism evidence="8 9">
    <name type="scientific">Halorhodospira halochloris</name>
    <name type="common">Ectothiorhodospira halochloris</name>
    <dbReference type="NCBI Taxonomy" id="1052"/>
    <lineage>
        <taxon>Bacteria</taxon>
        <taxon>Pseudomonadati</taxon>
        <taxon>Pseudomonadota</taxon>
        <taxon>Gammaproteobacteria</taxon>
        <taxon>Chromatiales</taxon>
        <taxon>Ectothiorhodospiraceae</taxon>
        <taxon>Halorhodospira</taxon>
    </lineage>
</organism>
<evidence type="ECO:0000256" key="3">
    <source>
        <dbReference type="ARBA" id="ARBA00023015"/>
    </source>
</evidence>
<dbReference type="FunFam" id="3.40.50.2300:FF:000001">
    <property type="entry name" value="DNA-binding response regulator PhoB"/>
    <property type="match status" value="1"/>
</dbReference>
<dbReference type="InterPro" id="IPR001789">
    <property type="entry name" value="Sig_transdc_resp-reg_receiver"/>
</dbReference>
<evidence type="ECO:0000256" key="1">
    <source>
        <dbReference type="ARBA" id="ARBA00022553"/>
    </source>
</evidence>
<keyword evidence="4" id="KW-0238">DNA-binding</keyword>
<dbReference type="PANTHER" id="PTHR44591:SF3">
    <property type="entry name" value="RESPONSE REGULATORY DOMAIN-CONTAINING PROTEIN"/>
    <property type="match status" value="1"/>
</dbReference>
<dbReference type="OrthoDB" id="5700660at2"/>
<evidence type="ECO:0000313" key="9">
    <source>
        <dbReference type="Proteomes" id="UP000218890"/>
    </source>
</evidence>
<dbReference type="Gene3D" id="3.40.50.2300">
    <property type="match status" value="1"/>
</dbReference>
<evidence type="ECO:0000256" key="5">
    <source>
        <dbReference type="ARBA" id="ARBA00023163"/>
    </source>
</evidence>
<keyword evidence="1 6" id="KW-0597">Phosphoprotein</keyword>
<dbReference type="GO" id="GO:0000160">
    <property type="term" value="P:phosphorelay signal transduction system"/>
    <property type="evidence" value="ECO:0007669"/>
    <property type="project" value="UniProtKB-KW"/>
</dbReference>
<keyword evidence="9" id="KW-1185">Reference proteome</keyword>
<gene>
    <name evidence="8" type="ORF">HH1059_09420</name>
</gene>
<feature type="domain" description="Response regulatory" evidence="7">
    <location>
        <begin position="4"/>
        <end position="120"/>
    </location>
</feature>